<dbReference type="Gene3D" id="3.40.50.1000">
    <property type="entry name" value="HAD superfamily/HAD-like"/>
    <property type="match status" value="1"/>
</dbReference>
<evidence type="ECO:0000313" key="1">
    <source>
        <dbReference type="EMBL" id="ATG53353.1"/>
    </source>
</evidence>
<dbReference type="PANTHER" id="PTHR47478:SF1">
    <property type="entry name" value="PYRIMIDINE 5'-NUCLEOTIDASE YJJG"/>
    <property type="match status" value="1"/>
</dbReference>
<dbReference type="InterPro" id="IPR006439">
    <property type="entry name" value="HAD-SF_hydro_IA"/>
</dbReference>
<sequence length="222" mass="24138">MTPAPPPMLLLVDLDNTLVDRDGAFADWAAEFVPAHGGTEADLRWLLETDGHGYTHRAVLADGLLERLDLTATRDELVQTLLHGHAGRVRCYDGVLEKLAELREQGWTLVVVTNGRVDQQSRKMQVSGLEAVIDRVVISEAVGAKKPATEIFHAAWEGLQAEQPPWMVGDRATADIHGGQVAGCRTGWVSHGQAWVFGEPPTVQAPSTLEVLDLILESEGAR</sequence>
<dbReference type="InterPro" id="IPR023214">
    <property type="entry name" value="HAD_sf"/>
</dbReference>
<dbReference type="InterPro" id="IPR041492">
    <property type="entry name" value="HAD_2"/>
</dbReference>
<dbReference type="PANTHER" id="PTHR47478">
    <property type="match status" value="1"/>
</dbReference>
<gene>
    <name evidence="1" type="ORF">CFK41_00105</name>
</gene>
<keyword evidence="2" id="KW-1185">Reference proteome</keyword>
<accession>A0A291GSV6</accession>
<dbReference type="Pfam" id="PF13419">
    <property type="entry name" value="HAD_2"/>
    <property type="match status" value="1"/>
</dbReference>
<protein>
    <submittedName>
        <fullName evidence="1">Hydrolase</fullName>
    </submittedName>
</protein>
<dbReference type="InterPro" id="IPR036412">
    <property type="entry name" value="HAD-like_sf"/>
</dbReference>
<name>A0A291GSV6_9MICO</name>
<dbReference type="InterPro" id="IPR052550">
    <property type="entry name" value="Pyrimidine_5'-ntase_YjjG"/>
</dbReference>
<dbReference type="Gene3D" id="1.10.150.520">
    <property type="match status" value="1"/>
</dbReference>
<dbReference type="OrthoDB" id="9810501at2"/>
<dbReference type="KEGG" id="bgg:CFK41_00105"/>
<dbReference type="NCBIfam" id="TIGR01549">
    <property type="entry name" value="HAD-SF-IA-v1"/>
    <property type="match status" value="1"/>
</dbReference>
<dbReference type="AlphaFoldDB" id="A0A291GSV6"/>
<proteinExistence type="predicted"/>
<evidence type="ECO:0000313" key="2">
    <source>
        <dbReference type="Proteomes" id="UP000217889"/>
    </source>
</evidence>
<dbReference type="Proteomes" id="UP000217889">
    <property type="component" value="Chromosome"/>
</dbReference>
<keyword evidence="1" id="KW-0378">Hydrolase</keyword>
<dbReference type="SUPFAM" id="SSF56784">
    <property type="entry name" value="HAD-like"/>
    <property type="match status" value="1"/>
</dbReference>
<dbReference type="EMBL" id="CP023564">
    <property type="protein sequence ID" value="ATG53353.1"/>
    <property type="molecule type" value="Genomic_DNA"/>
</dbReference>
<organism evidence="1 2">
    <name type="scientific">Brachybacterium ginsengisoli</name>
    <dbReference type="NCBI Taxonomy" id="1331682"/>
    <lineage>
        <taxon>Bacteria</taxon>
        <taxon>Bacillati</taxon>
        <taxon>Actinomycetota</taxon>
        <taxon>Actinomycetes</taxon>
        <taxon>Micrococcales</taxon>
        <taxon>Dermabacteraceae</taxon>
        <taxon>Brachybacterium</taxon>
    </lineage>
</organism>
<dbReference type="SFLD" id="SFLDG01129">
    <property type="entry name" value="C1.5:_HAD__Beta-PGM__Phosphata"/>
    <property type="match status" value="1"/>
</dbReference>
<dbReference type="GO" id="GO:0016787">
    <property type="term" value="F:hydrolase activity"/>
    <property type="evidence" value="ECO:0007669"/>
    <property type="project" value="UniProtKB-KW"/>
</dbReference>
<reference evidence="1 2" key="1">
    <citation type="journal article" date="2014" name="Int. J. Syst. Evol. Microbiol.">
        <title>Brachybacterium ginsengisoli sp. nov., isolated from soil of a ginseng field.</title>
        <authorList>
            <person name="Hoang V.A."/>
            <person name="Kim Y.J."/>
            <person name="Nguyen N.L."/>
            <person name="Yang D.C."/>
        </authorList>
    </citation>
    <scope>NUCLEOTIDE SEQUENCE [LARGE SCALE GENOMIC DNA]</scope>
    <source>
        <strain evidence="1 2">DCY80</strain>
    </source>
</reference>
<dbReference type="SFLD" id="SFLDS00003">
    <property type="entry name" value="Haloacid_Dehalogenase"/>
    <property type="match status" value="1"/>
</dbReference>